<dbReference type="InterPro" id="IPR034204">
    <property type="entry name" value="PfSUB1-like_cat_dom"/>
</dbReference>
<dbReference type="PROSITE" id="PS51892">
    <property type="entry name" value="SUBTILASE"/>
    <property type="match status" value="1"/>
</dbReference>
<dbReference type="Pfam" id="PF02368">
    <property type="entry name" value="Big_2"/>
    <property type="match status" value="1"/>
</dbReference>
<evidence type="ECO:0000259" key="7">
    <source>
        <dbReference type="SMART" id="SM00635"/>
    </source>
</evidence>
<dbReference type="Pfam" id="PF00082">
    <property type="entry name" value="Peptidase_S8"/>
    <property type="match status" value="1"/>
</dbReference>
<keyword evidence="9" id="KW-1185">Reference proteome</keyword>
<dbReference type="AlphaFoldDB" id="A0A0H5SJK9"/>
<feature type="transmembrane region" description="Helical" evidence="6">
    <location>
        <begin position="20"/>
        <end position="41"/>
    </location>
</feature>
<feature type="domain" description="BIG2" evidence="7">
    <location>
        <begin position="674"/>
        <end position="749"/>
    </location>
</feature>
<keyword evidence="6" id="KW-0472">Membrane</keyword>
<protein>
    <recommendedName>
        <fullName evidence="7">BIG2 domain-containing protein</fullName>
    </recommendedName>
</protein>
<feature type="active site" description="Charge relay system" evidence="5">
    <location>
        <position position="426"/>
    </location>
</feature>
<evidence type="ECO:0000256" key="1">
    <source>
        <dbReference type="ARBA" id="ARBA00011073"/>
    </source>
</evidence>
<keyword evidence="2 5" id="KW-0645">Protease</keyword>
<dbReference type="InterPro" id="IPR036852">
    <property type="entry name" value="Peptidase_S8/S53_dom_sf"/>
</dbReference>
<dbReference type="PRINTS" id="PR00723">
    <property type="entry name" value="SUBTILISIN"/>
</dbReference>
<dbReference type="SUPFAM" id="SSF49373">
    <property type="entry name" value="Invasin/intimin cell-adhesion fragments"/>
    <property type="match status" value="1"/>
</dbReference>
<feature type="active site" description="Charge relay system" evidence="5">
    <location>
        <position position="267"/>
    </location>
</feature>
<keyword evidence="6" id="KW-1133">Transmembrane helix</keyword>
<comment type="similarity">
    <text evidence="1 5">Belongs to the peptidase S8 family.</text>
</comment>
<dbReference type="InterPro" id="IPR022398">
    <property type="entry name" value="Peptidase_S8_His-AS"/>
</dbReference>
<evidence type="ECO:0000313" key="8">
    <source>
        <dbReference type="EMBL" id="CRZ35275.1"/>
    </source>
</evidence>
<evidence type="ECO:0000313" key="9">
    <source>
        <dbReference type="Proteomes" id="UP000236497"/>
    </source>
</evidence>
<dbReference type="CDD" id="cd07473">
    <property type="entry name" value="Peptidases_S8_Subtilisin_like"/>
    <property type="match status" value="1"/>
</dbReference>
<dbReference type="InterPro" id="IPR023827">
    <property type="entry name" value="Peptidase_S8_Asp-AS"/>
</dbReference>
<keyword evidence="4 5" id="KW-0720">Serine protease</keyword>
<evidence type="ECO:0000256" key="2">
    <source>
        <dbReference type="ARBA" id="ARBA00022670"/>
    </source>
</evidence>
<dbReference type="GO" id="GO:0006508">
    <property type="term" value="P:proteolysis"/>
    <property type="evidence" value="ECO:0007669"/>
    <property type="project" value="UniProtKB-KW"/>
</dbReference>
<evidence type="ECO:0000256" key="6">
    <source>
        <dbReference type="SAM" id="Phobius"/>
    </source>
</evidence>
<dbReference type="Gene3D" id="3.40.50.200">
    <property type="entry name" value="Peptidase S8/S53 domain"/>
    <property type="match status" value="1"/>
</dbReference>
<gene>
    <name evidence="8" type="ORF">HHT355_2077</name>
</gene>
<dbReference type="PROSITE" id="PS00136">
    <property type="entry name" value="SUBTILASE_ASP"/>
    <property type="match status" value="1"/>
</dbReference>
<evidence type="ECO:0000256" key="3">
    <source>
        <dbReference type="ARBA" id="ARBA00022801"/>
    </source>
</evidence>
<dbReference type="PROSITE" id="PS00137">
    <property type="entry name" value="SUBTILASE_HIS"/>
    <property type="match status" value="1"/>
</dbReference>
<dbReference type="InterPro" id="IPR015500">
    <property type="entry name" value="Peptidase_S8_subtilisin-rel"/>
</dbReference>
<dbReference type="Proteomes" id="UP000236497">
    <property type="component" value="Unassembled WGS sequence"/>
</dbReference>
<dbReference type="Gene3D" id="2.60.40.1080">
    <property type="match status" value="1"/>
</dbReference>
<dbReference type="PANTHER" id="PTHR43399">
    <property type="entry name" value="SUBTILISIN-RELATED"/>
    <property type="match status" value="1"/>
</dbReference>
<proteinExistence type="inferred from homology"/>
<dbReference type="SUPFAM" id="SSF52743">
    <property type="entry name" value="Subtilisin-like"/>
    <property type="match status" value="1"/>
</dbReference>
<dbReference type="InterPro" id="IPR008964">
    <property type="entry name" value="Invasin/intimin_cell_adhesion"/>
</dbReference>
<dbReference type="InterPro" id="IPR051048">
    <property type="entry name" value="Peptidase_S8/S53_subtilisin"/>
</dbReference>
<dbReference type="PANTHER" id="PTHR43399:SF4">
    <property type="entry name" value="CELL WALL-ASSOCIATED PROTEASE"/>
    <property type="match status" value="1"/>
</dbReference>
<keyword evidence="6" id="KW-0812">Transmembrane</keyword>
<dbReference type="EMBL" id="CVTD020000023">
    <property type="protein sequence ID" value="CRZ35275.1"/>
    <property type="molecule type" value="Genomic_DNA"/>
</dbReference>
<feature type="active site" description="Charge relay system" evidence="5">
    <location>
        <position position="196"/>
    </location>
</feature>
<keyword evidence="3 5" id="KW-0378">Hydrolase</keyword>
<dbReference type="InterPro" id="IPR000209">
    <property type="entry name" value="Peptidase_S8/S53_dom"/>
</dbReference>
<accession>A0A0H5SJK9</accession>
<name>A0A0H5SJK9_HERHM</name>
<evidence type="ECO:0000256" key="4">
    <source>
        <dbReference type="ARBA" id="ARBA00022825"/>
    </source>
</evidence>
<organism evidence="8 9">
    <name type="scientific">Herbinix hemicellulosilytica</name>
    <dbReference type="NCBI Taxonomy" id="1564487"/>
    <lineage>
        <taxon>Bacteria</taxon>
        <taxon>Bacillati</taxon>
        <taxon>Bacillota</taxon>
        <taxon>Clostridia</taxon>
        <taxon>Lachnospirales</taxon>
        <taxon>Lachnospiraceae</taxon>
        <taxon>Herbinix</taxon>
    </lineage>
</organism>
<dbReference type="SMART" id="SM00635">
    <property type="entry name" value="BID_2"/>
    <property type="match status" value="1"/>
</dbReference>
<sequence>MVSYAKQKDGNIMAIEKKNFRLIFSLVIIQLLTIITITFSFSKYSKLIYGGNEKLSKDDDRDLIVFFQDEIDKHHLDEILKEIRDFVEVKRHIGDYALVSVNDKGKYEDIKGYLDKHPSVKIVQQDGSIQLMQVSDDTYAKTQWAIHNPGYYSMFLSGSLREVSVTPDIDMDVAEAWLHMEQENARPKRVVVAIIDTGVDYNHPDLKDNIWINENEIPDDGIDNDNNGYIDDVYGWDFYNDDASVCHYRYNRVLGLNLSDPNDNDDHGTHIAGIIGAVKDNKIGIAGIASNIDIKLMILKINGGKQGSGSISDAIEAIKYATMMGADICNISWGTGQYSPALEEVIKESDMLFVAAAGNSGSDNDTKPIYPANFQLDNLISVTFIDANGNMTKQSNYGKTTIDLAAPGTDILSTVVGTYQTLSGSSMAAPQVSAVAALLYSYDENLYPQAVKNVIINCLKPIAGLSDFIKKPGIPSAYAAVLNIKNAQRDYIAPAINLKTEYNKESFLVSVKAEDEGGSGIRVIRWLPGEKTIEEFGRGTIGLRTENGQVKMAKAGTYTFYVSDYAGNENVAIYNVEDDLTPPTISAGYTVADDYKSRTITVKVKDGQSGVKRVKYMSGKRKAEEFLPAGSGTEIKLKDNKASFKVKKDGYYTIYAIDYRGNQTVNVINVKTIVSEEVKFTRTEKIMNIGEKYVLRAFVKPANTTDVVTYTSSDERIAVINKNGNITALREGTALITARTSNGHKAVCKIIVKKNRN</sequence>
<evidence type="ECO:0000256" key="5">
    <source>
        <dbReference type="PROSITE-ProRule" id="PRU01240"/>
    </source>
</evidence>
<dbReference type="InterPro" id="IPR003343">
    <property type="entry name" value="Big_2"/>
</dbReference>
<dbReference type="GO" id="GO:0004252">
    <property type="term" value="F:serine-type endopeptidase activity"/>
    <property type="evidence" value="ECO:0007669"/>
    <property type="project" value="UniProtKB-UniRule"/>
</dbReference>
<reference evidence="8 9" key="1">
    <citation type="submission" date="2015-06" db="EMBL/GenBank/DDBJ databases">
        <authorList>
            <person name="Wibberg Daniel"/>
        </authorList>
    </citation>
    <scope>NUCLEOTIDE SEQUENCE [LARGE SCALE GENOMIC DNA]</scope>
    <source>
        <strain evidence="8 9">T3/55T</strain>
    </source>
</reference>